<feature type="compositionally biased region" description="Polar residues" evidence="1">
    <location>
        <begin position="85"/>
        <end position="109"/>
    </location>
</feature>
<feature type="compositionally biased region" description="Basic and acidic residues" evidence="1">
    <location>
        <begin position="153"/>
        <end position="166"/>
    </location>
</feature>
<accession>A0A9P8V6E8</accession>
<evidence type="ECO:0000256" key="1">
    <source>
        <dbReference type="SAM" id="MobiDB-lite"/>
    </source>
</evidence>
<feature type="region of interest" description="Disordered" evidence="1">
    <location>
        <begin position="136"/>
        <end position="184"/>
    </location>
</feature>
<feature type="region of interest" description="Disordered" evidence="1">
    <location>
        <begin position="342"/>
        <end position="367"/>
    </location>
</feature>
<feature type="compositionally biased region" description="Polar residues" evidence="1">
    <location>
        <begin position="1"/>
        <end position="15"/>
    </location>
</feature>
<reference evidence="2" key="1">
    <citation type="journal article" date="2021" name="Nat. Commun.">
        <title>Genetic determinants of endophytism in the Arabidopsis root mycobiome.</title>
        <authorList>
            <person name="Mesny F."/>
            <person name="Miyauchi S."/>
            <person name="Thiergart T."/>
            <person name="Pickel B."/>
            <person name="Atanasova L."/>
            <person name="Karlsson M."/>
            <person name="Huettel B."/>
            <person name="Barry K.W."/>
            <person name="Haridas S."/>
            <person name="Chen C."/>
            <person name="Bauer D."/>
            <person name="Andreopoulos W."/>
            <person name="Pangilinan J."/>
            <person name="LaButti K."/>
            <person name="Riley R."/>
            <person name="Lipzen A."/>
            <person name="Clum A."/>
            <person name="Drula E."/>
            <person name="Henrissat B."/>
            <person name="Kohler A."/>
            <person name="Grigoriev I.V."/>
            <person name="Martin F.M."/>
            <person name="Hacquard S."/>
        </authorList>
    </citation>
    <scope>NUCLEOTIDE SEQUENCE</scope>
    <source>
        <strain evidence="2">MPI-SDFR-AT-0117</strain>
    </source>
</reference>
<gene>
    <name evidence="2" type="ORF">F5X68DRAFT_173408</name>
</gene>
<sequence>MNIEDNISLQRQGRSLDNGRGVKSTDPIRDSFIPPSPNRTHTLSPKRAARQSVHINMDLTEYQVDRLTDAFSSGVGSPCREKARASTTDGLSSSAMTRSSLAASTNSTGHTHDTSQSRINMHKDLERLDEMVDAERAADDGRRRRQDTSNQPRDSKPGHRSRDAPRSDTLAQRRNIATPNEINVEDTRKYGTYVHRANTVPASSHPLTYNLRESSPFDDDMSSLYSQDASITTPHEGPAYLGGDTVSQNIENVMYTYKGWAAPSPVAHMPPTQPRTLSPVRQNGRPRGQSPVRGTETKARAQVLKNAEANFASYSPLTTYFAFEGVPVQKVGGKTMIGHQGWLERPTADDPTPNDQQKKDFSPKKLGLLDSIKRMAKDMTPSKNSRRSRDADKTPRVPRIIISLNPREQSLLYCELEFHISNALHAYITNELNHGRLDPNKLKKIADGWGQKGRPKVMGFRYDLETQLDLLDLHTEDFRFFGRRQGNPVEIAGLLHAMKVNARALRIRTFCQPDSVIAKQLVDSQSLFNTIGCSEVQQIALAEIAQFFKVIVERERHHRDRLRRPDEKAGTVAGAHEAHPGTRWELQPGNDPTPEGTFDVFGSMARTEHDDERKPAHSRGQHPARCQRYSG</sequence>
<feature type="region of interest" description="Disordered" evidence="1">
    <location>
        <begin position="72"/>
        <end position="119"/>
    </location>
</feature>
<dbReference type="Proteomes" id="UP000770015">
    <property type="component" value="Unassembled WGS sequence"/>
</dbReference>
<feature type="compositionally biased region" description="Basic and acidic residues" evidence="1">
    <location>
        <begin position="606"/>
        <end position="615"/>
    </location>
</feature>
<feature type="compositionally biased region" description="Polar residues" evidence="1">
    <location>
        <begin position="169"/>
        <end position="181"/>
    </location>
</feature>
<dbReference type="OrthoDB" id="5229017at2759"/>
<feature type="compositionally biased region" description="Basic and acidic residues" evidence="1">
    <location>
        <begin position="110"/>
        <end position="119"/>
    </location>
</feature>
<proteinExistence type="predicted"/>
<evidence type="ECO:0000313" key="3">
    <source>
        <dbReference type="Proteomes" id="UP000770015"/>
    </source>
</evidence>
<feature type="region of interest" description="Disordered" evidence="1">
    <location>
        <begin position="275"/>
        <end position="298"/>
    </location>
</feature>
<feature type="region of interest" description="Disordered" evidence="1">
    <location>
        <begin position="1"/>
        <end position="48"/>
    </location>
</feature>
<feature type="region of interest" description="Disordered" evidence="1">
    <location>
        <begin position="558"/>
        <end position="631"/>
    </location>
</feature>
<name>A0A9P8V6E8_9PEZI</name>
<keyword evidence="3" id="KW-1185">Reference proteome</keyword>
<dbReference type="AlphaFoldDB" id="A0A9P8V6E8"/>
<feature type="region of interest" description="Disordered" evidence="1">
    <location>
        <begin position="375"/>
        <end position="394"/>
    </location>
</feature>
<organism evidence="2 3">
    <name type="scientific">Plectosphaerella plurivora</name>
    <dbReference type="NCBI Taxonomy" id="936078"/>
    <lineage>
        <taxon>Eukaryota</taxon>
        <taxon>Fungi</taxon>
        <taxon>Dikarya</taxon>
        <taxon>Ascomycota</taxon>
        <taxon>Pezizomycotina</taxon>
        <taxon>Sordariomycetes</taxon>
        <taxon>Hypocreomycetidae</taxon>
        <taxon>Glomerellales</taxon>
        <taxon>Plectosphaerellaceae</taxon>
        <taxon>Plectosphaerella</taxon>
    </lineage>
</organism>
<evidence type="ECO:0000313" key="2">
    <source>
        <dbReference type="EMBL" id="KAH6678954.1"/>
    </source>
</evidence>
<dbReference type="EMBL" id="JAGSXJ010000021">
    <property type="protein sequence ID" value="KAH6678954.1"/>
    <property type="molecule type" value="Genomic_DNA"/>
</dbReference>
<comment type="caution">
    <text evidence="2">The sequence shown here is derived from an EMBL/GenBank/DDBJ whole genome shotgun (WGS) entry which is preliminary data.</text>
</comment>
<protein>
    <submittedName>
        <fullName evidence="2">Uncharacterized protein</fullName>
    </submittedName>
</protein>